<comment type="caution">
    <text evidence="1">The sequence shown here is derived from an EMBL/GenBank/DDBJ whole genome shotgun (WGS) entry which is preliminary data.</text>
</comment>
<sequence length="273" mass="30821">MDKTLKMKLATNEDALIAYVDLIGIKSLYMDKTIPIKKKAETIYDGLFNTFLDAYKNSFNQKEIADHFYINIYADSILISLRKKDRNGAGKMLNLLMSLQLKLAFGEETGGVTIPSRAILSRGEYFSIHIIKHSSAMFNPENTSVSICGGKGMVDLDKKLLGLPVGVYVAPDIFSGIKASEYTSSVKVKGEKLLYILHPQDDINTLLSIADLRWSLRKSPKEHTTLKDAIREGLENGGLTKPFNRKATRDKWYPWIDAHDKRIDMIKRQKSTK</sequence>
<evidence type="ECO:0000313" key="1">
    <source>
        <dbReference type="EMBL" id="KKM13352.1"/>
    </source>
</evidence>
<name>A0A0F9HDR8_9ZZZZ</name>
<dbReference type="AlphaFoldDB" id="A0A0F9HDR8"/>
<gene>
    <name evidence="1" type="ORF">LCGC14_1717090</name>
</gene>
<proteinExistence type="predicted"/>
<accession>A0A0F9HDR8</accession>
<evidence type="ECO:0008006" key="2">
    <source>
        <dbReference type="Google" id="ProtNLM"/>
    </source>
</evidence>
<reference evidence="1" key="1">
    <citation type="journal article" date="2015" name="Nature">
        <title>Complex archaea that bridge the gap between prokaryotes and eukaryotes.</title>
        <authorList>
            <person name="Spang A."/>
            <person name="Saw J.H."/>
            <person name="Jorgensen S.L."/>
            <person name="Zaremba-Niedzwiedzka K."/>
            <person name="Martijn J."/>
            <person name="Lind A.E."/>
            <person name="van Eijk R."/>
            <person name="Schleper C."/>
            <person name="Guy L."/>
            <person name="Ettema T.J."/>
        </authorList>
    </citation>
    <scope>NUCLEOTIDE SEQUENCE</scope>
</reference>
<dbReference type="EMBL" id="LAZR01015399">
    <property type="protein sequence ID" value="KKM13352.1"/>
    <property type="molecule type" value="Genomic_DNA"/>
</dbReference>
<protein>
    <recommendedName>
        <fullName evidence="2">Guanylate cyclase domain-containing protein</fullName>
    </recommendedName>
</protein>
<organism evidence="1">
    <name type="scientific">marine sediment metagenome</name>
    <dbReference type="NCBI Taxonomy" id="412755"/>
    <lineage>
        <taxon>unclassified sequences</taxon>
        <taxon>metagenomes</taxon>
        <taxon>ecological metagenomes</taxon>
    </lineage>
</organism>